<dbReference type="InterPro" id="IPR001610">
    <property type="entry name" value="PAC"/>
</dbReference>
<dbReference type="InterPro" id="IPR000014">
    <property type="entry name" value="PAS"/>
</dbReference>
<dbReference type="Pfam" id="PF08447">
    <property type="entry name" value="PAS_3"/>
    <property type="match status" value="2"/>
</dbReference>
<keyword evidence="6" id="KW-0614">Plasmid</keyword>
<protein>
    <submittedName>
        <fullName evidence="6">PAS domain-containing methyl-accepting chemotaxis protein</fullName>
    </submittedName>
</protein>
<dbReference type="PROSITE" id="PS50112">
    <property type="entry name" value="PAS"/>
    <property type="match status" value="1"/>
</dbReference>
<feature type="domain" description="PAS" evidence="4">
    <location>
        <begin position="16"/>
        <end position="63"/>
    </location>
</feature>
<dbReference type="Pfam" id="PF00015">
    <property type="entry name" value="MCPsignal"/>
    <property type="match status" value="1"/>
</dbReference>
<sequence length="432" mass="48225">MMFNQTKRLLAESEKNREHLEIELDAIEESVATITFSTDGTVLSCNQLLLDIIGYESEEVVGQHHSAVCFPETSQSQEYRDFWARLGQGERQQGVFRRRHKNGNEIWMDASYFPVKDKAGKVIKVRKIASDVTRVHQEKAKKEALFMALDRSMAAIIFTPQGNIIHANDNFLATVGYELDDIVGQHHRIFCDADFYEQNPNFWAELEDGQFKGGQYQRRDKLGNEIWLEATYNPIFGDSGRVEKVVKFASNITASVQKSHAVSQAAELAHHSSAATLQHVEDGSALLKEAVDITSHVTEKMQSTAEQLHQLTEHAQSIEEIVTTINQIAEQTNLLALNAAIEAARAGEMGRGFAVVADEVRSLAKRTSESTTQIANVVDENRKLTHGVSESMEEVAVESEQSREKIASAETVMRDIYAGAEEVSDTVQRLAT</sequence>
<dbReference type="PROSITE" id="PS50111">
    <property type="entry name" value="CHEMOTAXIS_TRANSDUC_2"/>
    <property type="match status" value="1"/>
</dbReference>
<dbReference type="Gene3D" id="1.10.287.950">
    <property type="entry name" value="Methyl-accepting chemotaxis protein"/>
    <property type="match status" value="1"/>
</dbReference>
<dbReference type="InterPro" id="IPR013655">
    <property type="entry name" value="PAS_fold_3"/>
</dbReference>
<dbReference type="PANTHER" id="PTHR24422">
    <property type="entry name" value="CHEMOTAXIS PROTEIN METHYLTRANSFERASE"/>
    <property type="match status" value="1"/>
</dbReference>
<dbReference type="InterPro" id="IPR050903">
    <property type="entry name" value="Bact_Chemotaxis_MeTrfase"/>
</dbReference>
<dbReference type="InterPro" id="IPR004089">
    <property type="entry name" value="MCPsignal_dom"/>
</dbReference>
<dbReference type="Proteomes" id="UP001164676">
    <property type="component" value="Plasmid unnamed"/>
</dbReference>
<evidence type="ECO:0000259" key="4">
    <source>
        <dbReference type="PROSITE" id="PS50112"/>
    </source>
</evidence>
<dbReference type="PANTHER" id="PTHR24422:SF10">
    <property type="entry name" value="CHEMOTAXIS PROTEIN METHYLTRANSFERASE 2"/>
    <property type="match status" value="1"/>
</dbReference>
<dbReference type="InterPro" id="IPR035965">
    <property type="entry name" value="PAS-like_dom_sf"/>
</dbReference>
<dbReference type="Gene3D" id="3.30.450.20">
    <property type="entry name" value="PAS domain"/>
    <property type="match status" value="2"/>
</dbReference>
<accession>A0ABY7LK63</accession>
<dbReference type="SMART" id="SM00086">
    <property type="entry name" value="PAC"/>
    <property type="match status" value="2"/>
</dbReference>
<dbReference type="CDD" id="cd00130">
    <property type="entry name" value="PAS"/>
    <property type="match status" value="2"/>
</dbReference>
<dbReference type="SUPFAM" id="SSF58104">
    <property type="entry name" value="Methyl-accepting chemotaxis protein (MCP) signaling domain"/>
    <property type="match status" value="1"/>
</dbReference>
<gene>
    <name evidence="6" type="ORF">N7E60_16460</name>
</gene>
<keyword evidence="7" id="KW-1185">Reference proteome</keyword>
<keyword evidence="1" id="KW-0807">Transducer</keyword>
<evidence type="ECO:0000256" key="2">
    <source>
        <dbReference type="SAM" id="Coils"/>
    </source>
</evidence>
<dbReference type="NCBIfam" id="TIGR00229">
    <property type="entry name" value="sensory_box"/>
    <property type="match status" value="2"/>
</dbReference>
<dbReference type="SMART" id="SM00283">
    <property type="entry name" value="MA"/>
    <property type="match status" value="1"/>
</dbReference>
<dbReference type="PROSITE" id="PS50113">
    <property type="entry name" value="PAC"/>
    <property type="match status" value="1"/>
</dbReference>
<evidence type="ECO:0000313" key="6">
    <source>
        <dbReference type="EMBL" id="WBA16330.1"/>
    </source>
</evidence>
<feature type="domain" description="Methyl-accepting transducer" evidence="3">
    <location>
        <begin position="262"/>
        <end position="432"/>
    </location>
</feature>
<evidence type="ECO:0000259" key="3">
    <source>
        <dbReference type="PROSITE" id="PS50111"/>
    </source>
</evidence>
<feature type="domain" description="PAC" evidence="5">
    <location>
        <begin position="92"/>
        <end position="144"/>
    </location>
</feature>
<evidence type="ECO:0000259" key="5">
    <source>
        <dbReference type="PROSITE" id="PS50113"/>
    </source>
</evidence>
<feature type="coiled-coil region" evidence="2">
    <location>
        <begin position="3"/>
        <end position="30"/>
    </location>
</feature>
<evidence type="ECO:0000313" key="7">
    <source>
        <dbReference type="Proteomes" id="UP001164676"/>
    </source>
</evidence>
<keyword evidence="2" id="KW-0175">Coiled coil</keyword>
<reference evidence="6" key="1">
    <citation type="submission" date="2022-09" db="EMBL/GenBank/DDBJ databases">
        <authorList>
            <person name="Li Z.-J."/>
        </authorList>
    </citation>
    <scope>NUCLEOTIDE SEQUENCE</scope>
    <source>
        <strain evidence="6">TGB10</strain>
        <plasmid evidence="6">unnamed</plasmid>
    </source>
</reference>
<dbReference type="InterPro" id="IPR000700">
    <property type="entry name" value="PAS-assoc_C"/>
</dbReference>
<dbReference type="CDD" id="cd11386">
    <property type="entry name" value="MCP_signal"/>
    <property type="match status" value="1"/>
</dbReference>
<geneLocation type="plasmid" evidence="6 7">
    <name>unnamed</name>
</geneLocation>
<dbReference type="SMART" id="SM00091">
    <property type="entry name" value="PAS"/>
    <property type="match status" value="2"/>
</dbReference>
<name>A0ABY7LK63_9GAMM</name>
<dbReference type="EMBL" id="CP114585">
    <property type="protein sequence ID" value="WBA16330.1"/>
    <property type="molecule type" value="Genomic_DNA"/>
</dbReference>
<organism evidence="6 7">
    <name type="scientific">Salinivibrio proteolyticus</name>
    <dbReference type="NCBI Taxonomy" id="334715"/>
    <lineage>
        <taxon>Bacteria</taxon>
        <taxon>Pseudomonadati</taxon>
        <taxon>Pseudomonadota</taxon>
        <taxon>Gammaproteobacteria</taxon>
        <taxon>Vibrionales</taxon>
        <taxon>Vibrionaceae</taxon>
        <taxon>Salinivibrio</taxon>
    </lineage>
</organism>
<dbReference type="SUPFAM" id="SSF55785">
    <property type="entry name" value="PYP-like sensor domain (PAS domain)"/>
    <property type="match status" value="2"/>
</dbReference>
<proteinExistence type="predicted"/>
<evidence type="ECO:0000256" key="1">
    <source>
        <dbReference type="PROSITE-ProRule" id="PRU00284"/>
    </source>
</evidence>